<dbReference type="Pfam" id="PF06808">
    <property type="entry name" value="DctM"/>
    <property type="match status" value="1"/>
</dbReference>
<feature type="transmembrane region" description="Helical" evidence="1">
    <location>
        <begin position="14"/>
        <end position="32"/>
    </location>
</feature>
<evidence type="ECO:0000313" key="3">
    <source>
        <dbReference type="EMBL" id="GAI18921.1"/>
    </source>
</evidence>
<feature type="non-terminal residue" evidence="3">
    <location>
        <position position="1"/>
    </location>
</feature>
<feature type="domain" description="TRAP C4-dicarboxylate transport system permease DctM subunit" evidence="2">
    <location>
        <begin position="112"/>
        <end position="276"/>
    </location>
</feature>
<dbReference type="AlphaFoldDB" id="X1MLH1"/>
<proteinExistence type="predicted"/>
<evidence type="ECO:0000256" key="1">
    <source>
        <dbReference type="SAM" id="Phobius"/>
    </source>
</evidence>
<accession>X1MLH1</accession>
<evidence type="ECO:0000259" key="2">
    <source>
        <dbReference type="Pfam" id="PF06808"/>
    </source>
</evidence>
<dbReference type="EMBL" id="BARV01019613">
    <property type="protein sequence ID" value="GAI18921.1"/>
    <property type="molecule type" value="Genomic_DNA"/>
</dbReference>
<organism evidence="3">
    <name type="scientific">marine sediment metagenome</name>
    <dbReference type="NCBI Taxonomy" id="412755"/>
    <lineage>
        <taxon>unclassified sequences</taxon>
        <taxon>metagenomes</taxon>
        <taxon>ecological metagenomes</taxon>
    </lineage>
</organism>
<dbReference type="InterPro" id="IPR010656">
    <property type="entry name" value="DctM"/>
</dbReference>
<keyword evidence="1" id="KW-0812">Transmembrane</keyword>
<feature type="transmembrane region" description="Helical" evidence="1">
    <location>
        <begin position="132"/>
        <end position="152"/>
    </location>
</feature>
<keyword evidence="1" id="KW-1133">Transmembrane helix</keyword>
<dbReference type="PANTHER" id="PTHR43849:SF2">
    <property type="entry name" value="BLL3936 PROTEIN"/>
    <property type="match status" value="1"/>
</dbReference>
<gene>
    <name evidence="3" type="ORF">S06H3_32927</name>
</gene>
<sequence length="276" mass="29420">FQLSLPRLVILDTVHIRSIHLAFALVLVYLSYPATERYREEVPPRKAVGKRPFKKARTGFFSFLSRKDNPPALDIFIALAAAAAALYLSADYLGISERQGAPLMRDVIAGLFLIVFLLEASRRSLGPALPCVAGVFILYSFLGPYMPGLIAFKGVSLHRFIGQLTLSTEGIYGVPLDVSATIVFYFVLFGAMLDKAGAGSYFVQLAFSLLGRFRGGPAKAAVLASGLTGLVSGSSVANTVTTGTLTIPLMKSVGYPPEKAAAIEVAASTNGQLMPP</sequence>
<feature type="transmembrane region" description="Helical" evidence="1">
    <location>
        <begin position="102"/>
        <end position="120"/>
    </location>
</feature>
<feature type="non-terminal residue" evidence="3">
    <location>
        <position position="276"/>
    </location>
</feature>
<comment type="caution">
    <text evidence="3">The sequence shown here is derived from an EMBL/GenBank/DDBJ whole genome shotgun (WGS) entry which is preliminary data.</text>
</comment>
<dbReference type="PANTHER" id="PTHR43849">
    <property type="entry name" value="BLL3936 PROTEIN"/>
    <property type="match status" value="1"/>
</dbReference>
<keyword evidence="1" id="KW-0472">Membrane</keyword>
<feature type="transmembrane region" description="Helical" evidence="1">
    <location>
        <begin position="172"/>
        <end position="193"/>
    </location>
</feature>
<feature type="transmembrane region" description="Helical" evidence="1">
    <location>
        <begin position="72"/>
        <end position="90"/>
    </location>
</feature>
<reference evidence="3" key="1">
    <citation type="journal article" date="2014" name="Front. Microbiol.">
        <title>High frequency of phylogenetically diverse reductive dehalogenase-homologous genes in deep subseafloor sedimentary metagenomes.</title>
        <authorList>
            <person name="Kawai M."/>
            <person name="Futagami T."/>
            <person name="Toyoda A."/>
            <person name="Takaki Y."/>
            <person name="Nishi S."/>
            <person name="Hori S."/>
            <person name="Arai W."/>
            <person name="Tsubouchi T."/>
            <person name="Morono Y."/>
            <person name="Uchiyama I."/>
            <person name="Ito T."/>
            <person name="Fujiyama A."/>
            <person name="Inagaki F."/>
            <person name="Takami H."/>
        </authorList>
    </citation>
    <scope>NUCLEOTIDE SEQUENCE</scope>
    <source>
        <strain evidence="3">Expedition CK06-06</strain>
    </source>
</reference>
<name>X1MLH1_9ZZZZ</name>
<protein>
    <recommendedName>
        <fullName evidence="2">TRAP C4-dicarboxylate transport system permease DctM subunit domain-containing protein</fullName>
    </recommendedName>
</protein>